<sequence length="113" mass="13391">MTEVNAFLCCLWFVIAFTEVACWTVDLDEVRQFLDKQREQEDYHQLHYHNYYDESEEYDSFAEVTAQRGQNYAQQYGYEGYMEKKRGRQSISDLWPGNTCRYVNEPNATGSLG</sequence>
<name>A0A0N1PHC4_PAPXU</name>
<keyword evidence="3" id="KW-1185">Reference proteome</keyword>
<reference evidence="2 3" key="1">
    <citation type="journal article" date="2015" name="Nat. Commun.">
        <title>Outbred genome sequencing and CRISPR/Cas9 gene editing in butterflies.</title>
        <authorList>
            <person name="Li X."/>
            <person name="Fan D."/>
            <person name="Zhang W."/>
            <person name="Liu G."/>
            <person name="Zhang L."/>
            <person name="Zhao L."/>
            <person name="Fang X."/>
            <person name="Chen L."/>
            <person name="Dong Y."/>
            <person name="Chen Y."/>
            <person name="Ding Y."/>
            <person name="Zhao R."/>
            <person name="Feng M."/>
            <person name="Zhu Y."/>
            <person name="Feng Y."/>
            <person name="Jiang X."/>
            <person name="Zhu D."/>
            <person name="Xiang H."/>
            <person name="Feng X."/>
            <person name="Li S."/>
            <person name="Wang J."/>
            <person name="Zhang G."/>
            <person name="Kronforst M.R."/>
            <person name="Wang W."/>
        </authorList>
    </citation>
    <scope>NUCLEOTIDE SEQUENCE [LARGE SCALE GENOMIC DNA]</scope>
    <source>
        <strain evidence="2">Ya'a_city_454_Px</strain>
        <tissue evidence="2">Whole body</tissue>
    </source>
</reference>
<evidence type="ECO:0000313" key="2">
    <source>
        <dbReference type="EMBL" id="KPJ04731.1"/>
    </source>
</evidence>
<evidence type="ECO:0000313" key="3">
    <source>
        <dbReference type="Proteomes" id="UP000053268"/>
    </source>
</evidence>
<evidence type="ECO:0000256" key="1">
    <source>
        <dbReference type="SAM" id="SignalP"/>
    </source>
</evidence>
<keyword evidence="1" id="KW-0732">Signal</keyword>
<dbReference type="EMBL" id="KQ458863">
    <property type="protein sequence ID" value="KPJ04731.1"/>
    <property type="molecule type" value="Genomic_DNA"/>
</dbReference>
<proteinExistence type="predicted"/>
<protein>
    <submittedName>
        <fullName evidence="2">Uncharacterized protein</fullName>
    </submittedName>
</protein>
<dbReference type="Proteomes" id="UP000053268">
    <property type="component" value="Unassembled WGS sequence"/>
</dbReference>
<dbReference type="AlphaFoldDB" id="A0A0N1PHC4"/>
<accession>A0A0N1PHC4</accession>
<gene>
    <name evidence="2" type="ORF">RR46_01220</name>
</gene>
<organism evidence="2 3">
    <name type="scientific">Papilio xuthus</name>
    <name type="common">Asian swallowtail butterfly</name>
    <dbReference type="NCBI Taxonomy" id="66420"/>
    <lineage>
        <taxon>Eukaryota</taxon>
        <taxon>Metazoa</taxon>
        <taxon>Ecdysozoa</taxon>
        <taxon>Arthropoda</taxon>
        <taxon>Hexapoda</taxon>
        <taxon>Insecta</taxon>
        <taxon>Pterygota</taxon>
        <taxon>Neoptera</taxon>
        <taxon>Endopterygota</taxon>
        <taxon>Lepidoptera</taxon>
        <taxon>Glossata</taxon>
        <taxon>Ditrysia</taxon>
        <taxon>Papilionoidea</taxon>
        <taxon>Papilionidae</taxon>
        <taxon>Papilioninae</taxon>
        <taxon>Papilio</taxon>
    </lineage>
</organism>
<feature type="signal peptide" evidence="1">
    <location>
        <begin position="1"/>
        <end position="22"/>
    </location>
</feature>
<feature type="chain" id="PRO_5005879775" evidence="1">
    <location>
        <begin position="23"/>
        <end position="113"/>
    </location>
</feature>